<accession>A0A0F5MPQ0</accession>
<name>A0A0F5MPQ0_9RICK</name>
<keyword evidence="2" id="KW-1185">Reference proteome</keyword>
<organism evidence="1 2">
    <name type="scientific">Candidatus Arcanibacter lacustris</name>
    <dbReference type="NCBI Taxonomy" id="1607817"/>
    <lineage>
        <taxon>Bacteria</taxon>
        <taxon>Pseudomonadati</taxon>
        <taxon>Pseudomonadota</taxon>
        <taxon>Alphaproteobacteria</taxon>
        <taxon>Rickettsiales</taxon>
        <taxon>Candidatus Arcanibacter</taxon>
    </lineage>
</organism>
<dbReference type="InterPro" id="IPR045864">
    <property type="entry name" value="aa-tRNA-synth_II/BPL/LPL"/>
</dbReference>
<gene>
    <name evidence="1" type="primary">birA</name>
    <name evidence="1" type="ORF">SZ25_00174</name>
</gene>
<dbReference type="Proteomes" id="UP000033358">
    <property type="component" value="Unassembled WGS sequence"/>
</dbReference>
<dbReference type="EMBL" id="JYHA01000028">
    <property type="protein sequence ID" value="KKB96740.1"/>
    <property type="molecule type" value="Genomic_DNA"/>
</dbReference>
<dbReference type="GO" id="GO:0005737">
    <property type="term" value="C:cytoplasm"/>
    <property type="evidence" value="ECO:0007669"/>
    <property type="project" value="TreeGrafter"/>
</dbReference>
<keyword evidence="1" id="KW-0436">Ligase</keyword>
<proteinExistence type="predicted"/>
<evidence type="ECO:0000313" key="1">
    <source>
        <dbReference type="EMBL" id="KKB96740.1"/>
    </source>
</evidence>
<dbReference type="EC" id="6.3.4.15" evidence="1"/>
<comment type="caution">
    <text evidence="1">The sequence shown here is derived from an EMBL/GenBank/DDBJ whole genome shotgun (WGS) entry which is preliminary data.</text>
</comment>
<dbReference type="PANTHER" id="PTHR12835">
    <property type="entry name" value="BIOTIN PROTEIN LIGASE"/>
    <property type="match status" value="1"/>
</dbReference>
<dbReference type="AlphaFoldDB" id="A0A0F5MPQ0"/>
<dbReference type="SUPFAM" id="SSF55681">
    <property type="entry name" value="Class II aaRS and biotin synthetases"/>
    <property type="match status" value="1"/>
</dbReference>
<dbReference type="GO" id="GO:0004077">
    <property type="term" value="F:biotin--[biotin carboxyl-carrier protein] ligase activity"/>
    <property type="evidence" value="ECO:0007669"/>
    <property type="project" value="UniProtKB-EC"/>
</dbReference>
<dbReference type="PANTHER" id="PTHR12835:SF5">
    <property type="entry name" value="BIOTIN--PROTEIN LIGASE"/>
    <property type="match status" value="1"/>
</dbReference>
<protein>
    <submittedName>
        <fullName evidence="1">Bifunctional ligase/repressor BirA</fullName>
        <ecNumber evidence="1">6.3.4.15</ecNumber>
    </submittedName>
</protein>
<reference evidence="1 2" key="1">
    <citation type="submission" date="2015-02" db="EMBL/GenBank/DDBJ databases">
        <title>Single cell genomics of a rare environmental alphaproteobacterium provides unique insights into Rickettsiaceae evolution.</title>
        <authorList>
            <person name="Martijn J."/>
            <person name="Schulz F."/>
            <person name="Zaremba-Niedzwiedzka K."/>
            <person name="Viklund J."/>
            <person name="Stepanauskas R."/>
            <person name="Andersson S.G.E."/>
            <person name="Horn M."/>
            <person name="Guy L."/>
            <person name="Ettema T.J.G."/>
        </authorList>
    </citation>
    <scope>NUCLEOTIDE SEQUENCE [LARGE SCALE GENOMIC DNA]</scope>
    <source>
        <strain evidence="1 2">SCGC AAA041-L04</strain>
    </source>
</reference>
<dbReference type="Gene3D" id="3.30.930.10">
    <property type="entry name" value="Bira Bifunctional Protein, Domain 2"/>
    <property type="match status" value="1"/>
</dbReference>
<sequence length="221" mass="24990">MKNDAGGWLKQYNLLIFEDIDSTNEEAKRLVKAGVNSDLVIWAKSQTKNNLSSRNGLAPISGNLHLSILLFPKEDILYSSGMSFVASVAVGQMLANFHPNGGNVSYKWPNEIKIDDRTVAQILLEPYSDYLIIGVEINILELEINKAIDEFMKSFNYWFDIWKKKGLNPIREKWLSKRNNIGEVITVIFGNNRISGVFEDITENGSIKIILAGGQEYYIKL</sequence>
<evidence type="ECO:0000313" key="2">
    <source>
        <dbReference type="Proteomes" id="UP000033358"/>
    </source>
</evidence>